<dbReference type="AlphaFoldDB" id="A0A381UEJ1"/>
<evidence type="ECO:0000313" key="1">
    <source>
        <dbReference type="EMBL" id="SVA26384.1"/>
    </source>
</evidence>
<accession>A0A381UEJ1</accession>
<reference evidence="1" key="1">
    <citation type="submission" date="2018-05" db="EMBL/GenBank/DDBJ databases">
        <authorList>
            <person name="Lanie J.A."/>
            <person name="Ng W.-L."/>
            <person name="Kazmierczak K.M."/>
            <person name="Andrzejewski T.M."/>
            <person name="Davidsen T.M."/>
            <person name="Wayne K.J."/>
            <person name="Tettelin H."/>
            <person name="Glass J.I."/>
            <person name="Rusch D."/>
            <person name="Podicherti R."/>
            <person name="Tsui H.-C.T."/>
            <person name="Winkler M.E."/>
        </authorList>
    </citation>
    <scope>NUCLEOTIDE SEQUENCE</scope>
</reference>
<name>A0A381UEJ1_9ZZZZ</name>
<dbReference type="EMBL" id="UINC01006248">
    <property type="protein sequence ID" value="SVA26384.1"/>
    <property type="molecule type" value="Genomic_DNA"/>
</dbReference>
<sequence length="30" mass="3771">MDDLHGRFIRSFYIHNFALIIIENEMQKYR</sequence>
<protein>
    <submittedName>
        <fullName evidence="1">Uncharacterized protein</fullName>
    </submittedName>
</protein>
<gene>
    <name evidence="1" type="ORF">METZ01_LOCUS79238</name>
</gene>
<organism evidence="1">
    <name type="scientific">marine metagenome</name>
    <dbReference type="NCBI Taxonomy" id="408172"/>
    <lineage>
        <taxon>unclassified sequences</taxon>
        <taxon>metagenomes</taxon>
        <taxon>ecological metagenomes</taxon>
    </lineage>
</organism>
<proteinExistence type="predicted"/>